<reference evidence="9 10" key="1">
    <citation type="journal article" date="2007" name="Nature">
        <title>Evolution of genes and genomes on the Drosophila phylogeny.</title>
        <authorList>
            <consortium name="Drosophila 12 Genomes Consortium"/>
            <person name="Clark A.G."/>
            <person name="Eisen M.B."/>
            <person name="Smith D.R."/>
            <person name="Bergman C.M."/>
            <person name="Oliver B."/>
            <person name="Markow T.A."/>
            <person name="Kaufman T.C."/>
            <person name="Kellis M."/>
            <person name="Gelbart W."/>
            <person name="Iyer V.N."/>
            <person name="Pollard D.A."/>
            <person name="Sackton T.B."/>
            <person name="Larracuente A.M."/>
            <person name="Singh N.D."/>
            <person name="Abad J.P."/>
            <person name="Abt D.N."/>
            <person name="Adryan B."/>
            <person name="Aguade M."/>
            <person name="Akashi H."/>
            <person name="Anderson W.W."/>
            <person name="Aquadro C.F."/>
            <person name="Ardell D.H."/>
            <person name="Arguello R."/>
            <person name="Artieri C.G."/>
            <person name="Barbash D.A."/>
            <person name="Barker D."/>
            <person name="Barsanti P."/>
            <person name="Batterham P."/>
            <person name="Batzoglou S."/>
            <person name="Begun D."/>
            <person name="Bhutkar A."/>
            <person name="Blanco E."/>
            <person name="Bosak S.A."/>
            <person name="Bradley R.K."/>
            <person name="Brand A.D."/>
            <person name="Brent M.R."/>
            <person name="Brooks A.N."/>
            <person name="Brown R.H."/>
            <person name="Butlin R.K."/>
            <person name="Caggese C."/>
            <person name="Calvi B.R."/>
            <person name="Bernardo de Carvalho A."/>
            <person name="Caspi A."/>
            <person name="Castrezana S."/>
            <person name="Celniker S.E."/>
            <person name="Chang J.L."/>
            <person name="Chapple C."/>
            <person name="Chatterji S."/>
            <person name="Chinwalla A."/>
            <person name="Civetta A."/>
            <person name="Clifton S.W."/>
            <person name="Comeron J.M."/>
            <person name="Costello J.C."/>
            <person name="Coyne J.A."/>
            <person name="Daub J."/>
            <person name="David R.G."/>
            <person name="Delcher A.L."/>
            <person name="Delehaunty K."/>
            <person name="Do C.B."/>
            <person name="Ebling H."/>
            <person name="Edwards K."/>
            <person name="Eickbush T."/>
            <person name="Evans J.D."/>
            <person name="Filipski A."/>
            <person name="Findeiss S."/>
            <person name="Freyhult E."/>
            <person name="Fulton L."/>
            <person name="Fulton R."/>
            <person name="Garcia A.C."/>
            <person name="Gardiner A."/>
            <person name="Garfield D.A."/>
            <person name="Garvin B.E."/>
            <person name="Gibson G."/>
            <person name="Gilbert D."/>
            <person name="Gnerre S."/>
            <person name="Godfrey J."/>
            <person name="Good R."/>
            <person name="Gotea V."/>
            <person name="Gravely B."/>
            <person name="Greenberg A.J."/>
            <person name="Griffiths-Jones S."/>
            <person name="Gross S."/>
            <person name="Guigo R."/>
            <person name="Gustafson E.A."/>
            <person name="Haerty W."/>
            <person name="Hahn M.W."/>
            <person name="Halligan D.L."/>
            <person name="Halpern A.L."/>
            <person name="Halter G.M."/>
            <person name="Han M.V."/>
            <person name="Heger A."/>
            <person name="Hillier L."/>
            <person name="Hinrichs A.S."/>
            <person name="Holmes I."/>
            <person name="Hoskins R.A."/>
            <person name="Hubisz M.J."/>
            <person name="Hultmark D."/>
            <person name="Huntley M.A."/>
            <person name="Jaffe D.B."/>
            <person name="Jagadeeshan S."/>
            <person name="Jeck W.R."/>
            <person name="Johnson J."/>
            <person name="Jones C.D."/>
            <person name="Jordan W.C."/>
            <person name="Karpen G.H."/>
            <person name="Kataoka E."/>
            <person name="Keightley P.D."/>
            <person name="Kheradpour P."/>
            <person name="Kirkness E.F."/>
            <person name="Koerich L.B."/>
            <person name="Kristiansen K."/>
            <person name="Kudrna D."/>
            <person name="Kulathinal R.J."/>
            <person name="Kumar S."/>
            <person name="Kwok R."/>
            <person name="Lander E."/>
            <person name="Langley C.H."/>
            <person name="Lapoint R."/>
            <person name="Lazzaro B.P."/>
            <person name="Lee S.J."/>
            <person name="Levesque L."/>
            <person name="Li R."/>
            <person name="Lin C.F."/>
            <person name="Lin M.F."/>
            <person name="Lindblad-Toh K."/>
            <person name="Llopart A."/>
            <person name="Long M."/>
            <person name="Low L."/>
            <person name="Lozovsky E."/>
            <person name="Lu J."/>
            <person name="Luo M."/>
            <person name="Machado C.A."/>
            <person name="Makalowski W."/>
            <person name="Marzo M."/>
            <person name="Matsuda M."/>
            <person name="Matzkin L."/>
            <person name="McAllister B."/>
            <person name="McBride C.S."/>
            <person name="McKernan B."/>
            <person name="McKernan K."/>
            <person name="Mendez-Lago M."/>
            <person name="Minx P."/>
            <person name="Mollenhauer M.U."/>
            <person name="Montooth K."/>
            <person name="Mount S.M."/>
            <person name="Mu X."/>
            <person name="Myers E."/>
            <person name="Negre B."/>
            <person name="Newfeld S."/>
            <person name="Nielsen R."/>
            <person name="Noor M.A."/>
            <person name="O'Grady P."/>
            <person name="Pachter L."/>
            <person name="Papaceit M."/>
            <person name="Parisi M.J."/>
            <person name="Parisi M."/>
            <person name="Parts L."/>
            <person name="Pedersen J.S."/>
            <person name="Pesole G."/>
            <person name="Phillippy A.M."/>
            <person name="Ponting C.P."/>
            <person name="Pop M."/>
            <person name="Porcelli D."/>
            <person name="Powell J.R."/>
            <person name="Prohaska S."/>
            <person name="Pruitt K."/>
            <person name="Puig M."/>
            <person name="Quesneville H."/>
            <person name="Ram K.R."/>
            <person name="Rand D."/>
            <person name="Rasmussen M.D."/>
            <person name="Reed L.K."/>
            <person name="Reenan R."/>
            <person name="Reily A."/>
            <person name="Remington K.A."/>
            <person name="Rieger T.T."/>
            <person name="Ritchie M.G."/>
            <person name="Robin C."/>
            <person name="Rogers Y.H."/>
            <person name="Rohde C."/>
            <person name="Rozas J."/>
            <person name="Rubenfield M.J."/>
            <person name="Ruiz A."/>
            <person name="Russo S."/>
            <person name="Salzberg S.L."/>
            <person name="Sanchez-Gracia A."/>
            <person name="Saranga D.J."/>
            <person name="Sato H."/>
            <person name="Schaeffer S.W."/>
            <person name="Schatz M.C."/>
            <person name="Schlenke T."/>
            <person name="Schwartz R."/>
            <person name="Segarra C."/>
            <person name="Singh R.S."/>
            <person name="Sirot L."/>
            <person name="Sirota M."/>
            <person name="Sisneros N.B."/>
            <person name="Smith C.D."/>
            <person name="Smith T.F."/>
            <person name="Spieth J."/>
            <person name="Stage D.E."/>
            <person name="Stark A."/>
            <person name="Stephan W."/>
            <person name="Strausberg R.L."/>
            <person name="Strempel S."/>
            <person name="Sturgill D."/>
            <person name="Sutton G."/>
            <person name="Sutton G.G."/>
            <person name="Tao W."/>
            <person name="Teichmann S."/>
            <person name="Tobari Y.N."/>
            <person name="Tomimura Y."/>
            <person name="Tsolas J.M."/>
            <person name="Valente V.L."/>
            <person name="Venter E."/>
            <person name="Venter J.C."/>
            <person name="Vicario S."/>
            <person name="Vieira F.G."/>
            <person name="Vilella A.J."/>
            <person name="Villasante A."/>
            <person name="Walenz B."/>
            <person name="Wang J."/>
            <person name="Wasserman M."/>
            <person name="Watts T."/>
            <person name="Wilson D."/>
            <person name="Wilson R.K."/>
            <person name="Wing R.A."/>
            <person name="Wolfner M.F."/>
            <person name="Wong A."/>
            <person name="Wong G.K."/>
            <person name="Wu C.I."/>
            <person name="Wu G."/>
            <person name="Yamamoto D."/>
            <person name="Yang H.P."/>
            <person name="Yang S.P."/>
            <person name="Yorke J.A."/>
            <person name="Yoshida K."/>
            <person name="Zdobnov E."/>
            <person name="Zhang P."/>
            <person name="Zhang Y."/>
            <person name="Zimin A.V."/>
            <person name="Baldwin J."/>
            <person name="Abdouelleil A."/>
            <person name="Abdulkadir J."/>
            <person name="Abebe A."/>
            <person name="Abera B."/>
            <person name="Abreu J."/>
            <person name="Acer S.C."/>
            <person name="Aftuck L."/>
            <person name="Alexander A."/>
            <person name="An P."/>
            <person name="Anderson E."/>
            <person name="Anderson S."/>
            <person name="Arachi H."/>
            <person name="Azer M."/>
            <person name="Bachantsang P."/>
            <person name="Barry A."/>
            <person name="Bayul T."/>
            <person name="Berlin A."/>
            <person name="Bessette D."/>
            <person name="Bloom T."/>
            <person name="Blye J."/>
            <person name="Boguslavskiy L."/>
            <person name="Bonnet C."/>
            <person name="Boukhgalter B."/>
            <person name="Bourzgui I."/>
            <person name="Brown A."/>
            <person name="Cahill P."/>
            <person name="Channer S."/>
            <person name="Cheshatsang Y."/>
            <person name="Chuda L."/>
            <person name="Citroen M."/>
            <person name="Collymore A."/>
            <person name="Cooke P."/>
            <person name="Costello M."/>
            <person name="D'Aco K."/>
            <person name="Daza R."/>
            <person name="De Haan G."/>
            <person name="DeGray S."/>
            <person name="DeMaso C."/>
            <person name="Dhargay N."/>
            <person name="Dooley K."/>
            <person name="Dooley E."/>
            <person name="Doricent M."/>
            <person name="Dorje P."/>
            <person name="Dorjee K."/>
            <person name="Dupes A."/>
            <person name="Elong R."/>
            <person name="Falk J."/>
            <person name="Farina A."/>
            <person name="Faro S."/>
            <person name="Ferguson D."/>
            <person name="Fisher S."/>
            <person name="Foley C.D."/>
            <person name="Franke A."/>
            <person name="Friedrich D."/>
            <person name="Gadbois L."/>
            <person name="Gearin G."/>
            <person name="Gearin C.R."/>
            <person name="Giannoukos G."/>
            <person name="Goode T."/>
            <person name="Graham J."/>
            <person name="Grandbois E."/>
            <person name="Grewal S."/>
            <person name="Gyaltsen K."/>
            <person name="Hafez N."/>
            <person name="Hagos B."/>
            <person name="Hall J."/>
            <person name="Henson C."/>
            <person name="Hollinger A."/>
            <person name="Honan T."/>
            <person name="Huard M.D."/>
            <person name="Hughes L."/>
            <person name="Hurhula B."/>
            <person name="Husby M.E."/>
            <person name="Kamat A."/>
            <person name="Kanga B."/>
            <person name="Kashin S."/>
            <person name="Khazanovich D."/>
            <person name="Kisner P."/>
            <person name="Lance K."/>
            <person name="Lara M."/>
            <person name="Lee W."/>
            <person name="Lennon N."/>
            <person name="Letendre F."/>
            <person name="LeVine R."/>
            <person name="Lipovsky A."/>
            <person name="Liu X."/>
            <person name="Liu J."/>
            <person name="Liu S."/>
            <person name="Lokyitsang T."/>
            <person name="Lokyitsang Y."/>
            <person name="Lubonja R."/>
            <person name="Lui A."/>
            <person name="MacDonald P."/>
            <person name="Magnisalis V."/>
            <person name="Maru K."/>
            <person name="Matthews C."/>
            <person name="McCusker W."/>
            <person name="McDonough S."/>
            <person name="Mehta T."/>
            <person name="Meldrim J."/>
            <person name="Meneus L."/>
            <person name="Mihai O."/>
            <person name="Mihalev A."/>
            <person name="Mihova T."/>
            <person name="Mittelman R."/>
            <person name="Mlenga V."/>
            <person name="Montmayeur A."/>
            <person name="Mulrain L."/>
            <person name="Navidi A."/>
            <person name="Naylor J."/>
            <person name="Negash T."/>
            <person name="Nguyen T."/>
            <person name="Nguyen N."/>
            <person name="Nicol R."/>
            <person name="Norbu C."/>
            <person name="Norbu N."/>
            <person name="Novod N."/>
            <person name="O'Neill B."/>
            <person name="Osman S."/>
            <person name="Markiewicz E."/>
            <person name="Oyono O.L."/>
            <person name="Patti C."/>
            <person name="Phunkhang P."/>
            <person name="Pierre F."/>
            <person name="Priest M."/>
            <person name="Raghuraman S."/>
            <person name="Rege F."/>
            <person name="Reyes R."/>
            <person name="Rise C."/>
            <person name="Rogov P."/>
            <person name="Ross K."/>
            <person name="Ryan E."/>
            <person name="Settipalli S."/>
            <person name="Shea T."/>
            <person name="Sherpa N."/>
            <person name="Shi L."/>
            <person name="Shih D."/>
            <person name="Sparrow T."/>
            <person name="Spaulding J."/>
            <person name="Stalker J."/>
            <person name="Stange-Thomann N."/>
            <person name="Stavropoulos S."/>
            <person name="Stone C."/>
            <person name="Strader C."/>
            <person name="Tesfaye S."/>
            <person name="Thomson T."/>
            <person name="Thoulutsang Y."/>
            <person name="Thoulutsang D."/>
            <person name="Topham K."/>
            <person name="Topping I."/>
            <person name="Tsamla T."/>
            <person name="Vassiliev H."/>
            <person name="Vo A."/>
            <person name="Wangchuk T."/>
            <person name="Wangdi T."/>
            <person name="Weiand M."/>
            <person name="Wilkinson J."/>
            <person name="Wilson A."/>
            <person name="Yadav S."/>
            <person name="Young G."/>
            <person name="Yu Q."/>
            <person name="Zembek L."/>
            <person name="Zhong D."/>
            <person name="Zimmer A."/>
            <person name="Zwirko Z."/>
            <person name="Jaffe D.B."/>
            <person name="Alvarez P."/>
            <person name="Brockman W."/>
            <person name="Butler J."/>
            <person name="Chin C."/>
            <person name="Gnerre S."/>
            <person name="Grabherr M."/>
            <person name="Kleber M."/>
            <person name="Mauceli E."/>
            <person name="MacCallum I."/>
        </authorList>
    </citation>
    <scope>NUCLEOTIDE SEQUENCE [LARGE SCALE GENOMIC DNA]</scope>
    <source>
        <strain evidence="10">Tucson 15287-2541.00</strain>
    </source>
</reference>
<evidence type="ECO:0000256" key="6">
    <source>
        <dbReference type="SAM" id="MobiDB-lite"/>
    </source>
</evidence>
<protein>
    <submittedName>
        <fullName evidence="9">GH19629</fullName>
    </submittedName>
</protein>
<gene>
    <name evidence="9" type="primary">Dgri\GH19629</name>
    <name evidence="9" type="ORF">Dgri_GH19629</name>
</gene>
<dbReference type="PROSITE" id="PS50940">
    <property type="entry name" value="CHIT_BIND_II"/>
    <property type="match status" value="2"/>
</dbReference>
<sequence>MFQHKNLIRLLCLLFLAGGLSTSQAEEFPQCANVEADTFVMAIDDCVSYIYCNGENSFRDSCPEQTYFDAKAQECTFDDAGVCLEPISTTTAQLATVVAVTVDSSNGSDELQPGAPTTSTPASIVAQPSASDGSRPHCNTMGDGYHPHPQRCEYYYSCIDGYLTIVRCPYKYGWDYAQQQCKPLSEVRCFSL</sequence>
<keyword evidence="1" id="KW-0147">Chitin-binding</keyword>
<evidence type="ECO:0000256" key="3">
    <source>
        <dbReference type="ARBA" id="ARBA00022737"/>
    </source>
</evidence>
<dbReference type="Gene3D" id="2.170.140.10">
    <property type="entry name" value="Chitin binding domain"/>
    <property type="match status" value="2"/>
</dbReference>
<keyword evidence="2 7" id="KW-0732">Signal</keyword>
<dbReference type="PANTHER" id="PTHR23301">
    <property type="entry name" value="CHITIN BINDING PERITROPHIN-A"/>
    <property type="match status" value="1"/>
</dbReference>
<dbReference type="EMBL" id="CH928986">
    <property type="protein sequence ID" value="EDV90255.1"/>
    <property type="molecule type" value="Genomic_DNA"/>
</dbReference>
<dbReference type="InterPro" id="IPR051940">
    <property type="entry name" value="Chitin_bind-dev_reg"/>
</dbReference>
<keyword evidence="4" id="KW-1015">Disulfide bond</keyword>
<evidence type="ECO:0000256" key="2">
    <source>
        <dbReference type="ARBA" id="ARBA00022729"/>
    </source>
</evidence>
<dbReference type="AlphaFoldDB" id="B4K465"/>
<dbReference type="InterPro" id="IPR002557">
    <property type="entry name" value="Chitin-bd_dom"/>
</dbReference>
<dbReference type="SUPFAM" id="SSF57625">
    <property type="entry name" value="Invertebrate chitin-binding proteins"/>
    <property type="match status" value="2"/>
</dbReference>
<dbReference type="KEGG" id="dgr:6571901"/>
<dbReference type="Pfam" id="PF01607">
    <property type="entry name" value="CBM_14"/>
    <property type="match status" value="2"/>
</dbReference>
<name>B4K465_DROGR</name>
<dbReference type="InterPro" id="IPR036508">
    <property type="entry name" value="Chitin-bd_dom_sf"/>
</dbReference>
<keyword evidence="10" id="KW-1185">Reference proteome</keyword>
<dbReference type="SMART" id="SM00494">
    <property type="entry name" value="ChtBD2"/>
    <property type="match status" value="2"/>
</dbReference>
<evidence type="ECO:0000313" key="10">
    <source>
        <dbReference type="Proteomes" id="UP000001070"/>
    </source>
</evidence>
<evidence type="ECO:0000256" key="4">
    <source>
        <dbReference type="ARBA" id="ARBA00023157"/>
    </source>
</evidence>
<dbReference type="InParanoid" id="B4K465"/>
<evidence type="ECO:0000256" key="5">
    <source>
        <dbReference type="ARBA" id="ARBA00023180"/>
    </source>
</evidence>
<feature type="signal peptide" evidence="7">
    <location>
        <begin position="1"/>
        <end position="25"/>
    </location>
</feature>
<dbReference type="PANTHER" id="PTHR23301:SF0">
    <property type="entry name" value="CHITIN-BINDING TYPE-2 DOMAIN-CONTAINING PROTEIN-RELATED"/>
    <property type="match status" value="1"/>
</dbReference>
<accession>B4K465</accession>
<keyword evidence="3" id="KW-0677">Repeat</keyword>
<feature type="chain" id="PRO_5002813287" evidence="7">
    <location>
        <begin position="26"/>
        <end position="192"/>
    </location>
</feature>
<proteinExistence type="predicted"/>
<keyword evidence="5" id="KW-0325">Glycoprotein</keyword>
<feature type="domain" description="Chitin-binding type-2" evidence="8">
    <location>
        <begin position="28"/>
        <end position="85"/>
    </location>
</feature>
<evidence type="ECO:0000256" key="1">
    <source>
        <dbReference type="ARBA" id="ARBA00022669"/>
    </source>
</evidence>
<feature type="domain" description="Chitin-binding type-2" evidence="8">
    <location>
        <begin position="135"/>
        <end position="191"/>
    </location>
</feature>
<dbReference type="Proteomes" id="UP000001070">
    <property type="component" value="Unassembled WGS sequence"/>
</dbReference>
<dbReference type="GO" id="GO:0005576">
    <property type="term" value="C:extracellular region"/>
    <property type="evidence" value="ECO:0007669"/>
    <property type="project" value="InterPro"/>
</dbReference>
<dbReference type="PhylomeDB" id="B4K465"/>
<feature type="region of interest" description="Disordered" evidence="6">
    <location>
        <begin position="105"/>
        <end position="138"/>
    </location>
</feature>
<dbReference type="OrthoDB" id="7992385at2759"/>
<dbReference type="HOGENOM" id="CLU_1403849_0_0_1"/>
<organism evidence="10">
    <name type="scientific">Drosophila grimshawi</name>
    <name type="common">Hawaiian fruit fly</name>
    <name type="synonym">Idiomyia grimshawi</name>
    <dbReference type="NCBI Taxonomy" id="7222"/>
    <lineage>
        <taxon>Eukaryota</taxon>
        <taxon>Metazoa</taxon>
        <taxon>Ecdysozoa</taxon>
        <taxon>Arthropoda</taxon>
        <taxon>Hexapoda</taxon>
        <taxon>Insecta</taxon>
        <taxon>Pterygota</taxon>
        <taxon>Neoptera</taxon>
        <taxon>Endopterygota</taxon>
        <taxon>Diptera</taxon>
        <taxon>Brachycera</taxon>
        <taxon>Muscomorpha</taxon>
        <taxon>Ephydroidea</taxon>
        <taxon>Drosophilidae</taxon>
        <taxon>Drosophila</taxon>
        <taxon>Hawaiian Drosophila</taxon>
    </lineage>
</organism>
<evidence type="ECO:0000256" key="7">
    <source>
        <dbReference type="SAM" id="SignalP"/>
    </source>
</evidence>
<dbReference type="eggNOG" id="ENOG502TCU0">
    <property type="taxonomic scope" value="Eukaryota"/>
</dbReference>
<evidence type="ECO:0000313" key="9">
    <source>
        <dbReference type="EMBL" id="EDV90255.1"/>
    </source>
</evidence>
<evidence type="ECO:0000259" key="8">
    <source>
        <dbReference type="PROSITE" id="PS50940"/>
    </source>
</evidence>
<dbReference type="GO" id="GO:0008061">
    <property type="term" value="F:chitin binding"/>
    <property type="evidence" value="ECO:0007669"/>
    <property type="project" value="UniProtKB-KW"/>
</dbReference>
<feature type="compositionally biased region" description="Polar residues" evidence="6">
    <location>
        <begin position="105"/>
        <end position="132"/>
    </location>
</feature>